<dbReference type="InterPro" id="IPR011060">
    <property type="entry name" value="RibuloseP-bd_barrel"/>
</dbReference>
<comment type="similarity">
    <text evidence="4 7">Belongs to the NanE family.</text>
</comment>
<comment type="function">
    <text evidence="2 7">Converts N-acetylmannosamine-6-phosphate (ManNAc-6-P) to N-acetylglucosamine-6-phosphate (GlcNAc-6-P).</text>
</comment>
<dbReference type="InterPro" id="IPR007260">
    <property type="entry name" value="NanE"/>
</dbReference>
<dbReference type="GO" id="GO:0006053">
    <property type="term" value="P:N-acetylmannosamine catabolic process"/>
    <property type="evidence" value="ECO:0007669"/>
    <property type="project" value="TreeGrafter"/>
</dbReference>
<protein>
    <recommendedName>
        <fullName evidence="7">Putative N-acetylmannosamine-6-phosphate 2-epimerase</fullName>
        <ecNumber evidence="7">5.1.3.9</ecNumber>
    </recommendedName>
    <alternativeName>
        <fullName evidence="7">ManNAc-6-P epimerase</fullName>
    </alternativeName>
</protein>
<name>A0A0V8HCL6_9BACI</name>
<dbReference type="RefSeq" id="WP_032086802.1">
    <property type="nucleotide sequence ID" value="NZ_FMAU01000004.1"/>
</dbReference>
<dbReference type="NCBIfam" id="NF002231">
    <property type="entry name" value="PRK01130.1"/>
    <property type="match status" value="1"/>
</dbReference>
<dbReference type="GO" id="GO:0005829">
    <property type="term" value="C:cytosol"/>
    <property type="evidence" value="ECO:0007669"/>
    <property type="project" value="TreeGrafter"/>
</dbReference>
<comment type="catalytic activity">
    <reaction evidence="1 7">
        <text>an N-acyl-D-glucosamine 6-phosphate = an N-acyl-D-mannosamine 6-phosphate</text>
        <dbReference type="Rhea" id="RHEA:23932"/>
        <dbReference type="ChEBI" id="CHEBI:57599"/>
        <dbReference type="ChEBI" id="CHEBI:57666"/>
        <dbReference type="EC" id="5.1.3.9"/>
    </reaction>
</comment>
<dbReference type="SUPFAM" id="SSF51366">
    <property type="entry name" value="Ribulose-phoshate binding barrel"/>
    <property type="match status" value="1"/>
</dbReference>
<dbReference type="GO" id="GO:0019262">
    <property type="term" value="P:N-acetylneuraminate catabolic process"/>
    <property type="evidence" value="ECO:0007669"/>
    <property type="project" value="UniProtKB-UniRule"/>
</dbReference>
<dbReference type="PANTHER" id="PTHR36204:SF1">
    <property type="entry name" value="N-ACETYLMANNOSAMINE-6-PHOSPHATE 2-EPIMERASE-RELATED"/>
    <property type="match status" value="1"/>
</dbReference>
<evidence type="ECO:0000256" key="3">
    <source>
        <dbReference type="ARBA" id="ARBA00005081"/>
    </source>
</evidence>
<evidence type="ECO:0000256" key="4">
    <source>
        <dbReference type="ARBA" id="ARBA00007439"/>
    </source>
</evidence>
<reference evidence="9" key="1">
    <citation type="submission" date="2016-08" db="EMBL/GenBank/DDBJ databases">
        <authorList>
            <person name="Varghese N."/>
            <person name="Submissions Spin"/>
        </authorList>
    </citation>
    <scope>NUCLEOTIDE SEQUENCE [LARGE SCALE GENOMIC DNA]</scope>
    <source>
        <strain evidence="9">SGD-1123</strain>
    </source>
</reference>
<dbReference type="GO" id="GO:0005975">
    <property type="term" value="P:carbohydrate metabolic process"/>
    <property type="evidence" value="ECO:0007669"/>
    <property type="project" value="UniProtKB-UniRule"/>
</dbReference>
<comment type="pathway">
    <text evidence="3 7">Amino-sugar metabolism; N-acetylneuraminate degradation; D-fructose 6-phosphate from N-acetylneuraminate: step 3/5.</text>
</comment>
<dbReference type="Pfam" id="PF04131">
    <property type="entry name" value="NanE"/>
    <property type="match status" value="1"/>
</dbReference>
<dbReference type="UniPathway" id="UPA00629">
    <property type="reaction ID" value="UER00682"/>
</dbReference>
<dbReference type="PANTHER" id="PTHR36204">
    <property type="entry name" value="N-ACETYLMANNOSAMINE-6-PHOSPHATE 2-EPIMERASE-RELATED"/>
    <property type="match status" value="1"/>
</dbReference>
<accession>A0A0V8HCL6</accession>
<sequence length="234" mass="25948">MNKKNILESLKGGLVVSCQALEHEPLHSSYIMSKMALAAKMGGAAGIRANSYEDIAAIKQEVDLPVIGIVKRDYEDSSVFITATMNEVDEVIRAGAEIVALDATVRLRPNQQTLEHFYHEIRKRYPDVLLMADISTFEEGMKASGLGFDLIATTLSGYTEYTRDIQPPNIQLVESLAEKVHVPVMAEGGYWKREDLQRAILAGAYGCIVGSAITRPMDITRHYVDCLQTEEIKQ</sequence>
<dbReference type="Proteomes" id="UP000181997">
    <property type="component" value="Unassembled WGS sequence"/>
</dbReference>
<organism evidence="8 9">
    <name type="scientific">[Bacillus] enclensis</name>
    <dbReference type="NCBI Taxonomy" id="1402860"/>
    <lineage>
        <taxon>Bacteria</taxon>
        <taxon>Bacillati</taxon>
        <taxon>Bacillota</taxon>
        <taxon>Bacilli</taxon>
        <taxon>Bacillales</taxon>
        <taxon>Bacillaceae</taxon>
        <taxon>Rossellomorea</taxon>
    </lineage>
</organism>
<dbReference type="EMBL" id="FMAU01000004">
    <property type="protein sequence ID" value="SCC22801.1"/>
    <property type="molecule type" value="Genomic_DNA"/>
</dbReference>
<gene>
    <name evidence="7" type="primary">nanE</name>
    <name evidence="8" type="ORF">GA0061094_3257</name>
</gene>
<evidence type="ECO:0000256" key="6">
    <source>
        <dbReference type="ARBA" id="ARBA00023277"/>
    </source>
</evidence>
<evidence type="ECO:0000256" key="7">
    <source>
        <dbReference type="HAMAP-Rule" id="MF_01235"/>
    </source>
</evidence>
<keyword evidence="5 7" id="KW-0413">Isomerase</keyword>
<evidence type="ECO:0000256" key="1">
    <source>
        <dbReference type="ARBA" id="ARBA00000056"/>
    </source>
</evidence>
<dbReference type="AlphaFoldDB" id="A0A0V8HCL6"/>
<evidence type="ECO:0000256" key="2">
    <source>
        <dbReference type="ARBA" id="ARBA00002147"/>
    </source>
</evidence>
<evidence type="ECO:0000256" key="5">
    <source>
        <dbReference type="ARBA" id="ARBA00023235"/>
    </source>
</evidence>
<evidence type="ECO:0000313" key="9">
    <source>
        <dbReference type="Proteomes" id="UP000181997"/>
    </source>
</evidence>
<dbReference type="CDD" id="cd04729">
    <property type="entry name" value="NanE"/>
    <property type="match status" value="1"/>
</dbReference>
<dbReference type="InterPro" id="IPR013785">
    <property type="entry name" value="Aldolase_TIM"/>
</dbReference>
<dbReference type="Gene3D" id="3.20.20.70">
    <property type="entry name" value="Aldolase class I"/>
    <property type="match status" value="1"/>
</dbReference>
<proteinExistence type="inferred from homology"/>
<dbReference type="OrthoDB" id="9781704at2"/>
<dbReference type="EC" id="5.1.3.9" evidence="7"/>
<dbReference type="HAMAP" id="MF_01235">
    <property type="entry name" value="ManNAc6P_epimer"/>
    <property type="match status" value="1"/>
</dbReference>
<keyword evidence="6 7" id="KW-0119">Carbohydrate metabolism</keyword>
<dbReference type="GO" id="GO:0047465">
    <property type="term" value="F:N-acylglucosamine-6-phosphate 2-epimerase activity"/>
    <property type="evidence" value="ECO:0007669"/>
    <property type="project" value="UniProtKB-EC"/>
</dbReference>
<evidence type="ECO:0000313" key="8">
    <source>
        <dbReference type="EMBL" id="SCC22801.1"/>
    </source>
</evidence>
<keyword evidence="9" id="KW-1185">Reference proteome</keyword>
<dbReference type="FunFam" id="3.20.20.70:FF:000035">
    <property type="entry name" value="Putative N-acetylmannosamine-6-phosphate 2-epimerase"/>
    <property type="match status" value="1"/>
</dbReference>